<name>A0A8J4E9F0_9ACTN</name>
<evidence type="ECO:0000313" key="3">
    <source>
        <dbReference type="Proteomes" id="UP000635606"/>
    </source>
</evidence>
<sequence>MDVMALGWLGTRTPHARALANFYANVLGLRATHTEPGFWVFTLPDGNNVEVFDPAYPGKAHFDTGPVAGFTVRDLPAAVAGLRAAGVELVGGPGPTWQHFRGPDGNVYELVAALAAPGGSPPA</sequence>
<keyword evidence="3" id="KW-1185">Reference proteome</keyword>
<organism evidence="2 3">
    <name type="scientific">Virgisporangium ochraceum</name>
    <dbReference type="NCBI Taxonomy" id="65505"/>
    <lineage>
        <taxon>Bacteria</taxon>
        <taxon>Bacillati</taxon>
        <taxon>Actinomycetota</taxon>
        <taxon>Actinomycetes</taxon>
        <taxon>Micromonosporales</taxon>
        <taxon>Micromonosporaceae</taxon>
        <taxon>Virgisporangium</taxon>
    </lineage>
</organism>
<gene>
    <name evidence="2" type="ORF">Voc01_015880</name>
</gene>
<accession>A0A8J4E9F0</accession>
<evidence type="ECO:0000259" key="1">
    <source>
        <dbReference type="PROSITE" id="PS51819"/>
    </source>
</evidence>
<dbReference type="InterPro" id="IPR004360">
    <property type="entry name" value="Glyas_Fos-R_dOase_dom"/>
</dbReference>
<dbReference type="Proteomes" id="UP000635606">
    <property type="component" value="Unassembled WGS sequence"/>
</dbReference>
<dbReference type="Gene3D" id="3.10.180.10">
    <property type="entry name" value="2,3-Dihydroxybiphenyl 1,2-Dioxygenase, domain 1"/>
    <property type="match status" value="1"/>
</dbReference>
<dbReference type="AlphaFoldDB" id="A0A8J4E9F0"/>
<dbReference type="InterPro" id="IPR037523">
    <property type="entry name" value="VOC_core"/>
</dbReference>
<dbReference type="Pfam" id="PF00903">
    <property type="entry name" value="Glyoxalase"/>
    <property type="match status" value="1"/>
</dbReference>
<protein>
    <recommendedName>
        <fullName evidence="1">VOC domain-containing protein</fullName>
    </recommendedName>
</protein>
<dbReference type="EMBL" id="BOPH01000020">
    <property type="protein sequence ID" value="GIJ66671.1"/>
    <property type="molecule type" value="Genomic_DNA"/>
</dbReference>
<evidence type="ECO:0000313" key="2">
    <source>
        <dbReference type="EMBL" id="GIJ66671.1"/>
    </source>
</evidence>
<reference evidence="2" key="1">
    <citation type="submission" date="2021-01" db="EMBL/GenBank/DDBJ databases">
        <title>Whole genome shotgun sequence of Virgisporangium ochraceum NBRC 16418.</title>
        <authorList>
            <person name="Komaki H."/>
            <person name="Tamura T."/>
        </authorList>
    </citation>
    <scope>NUCLEOTIDE SEQUENCE</scope>
    <source>
        <strain evidence="2">NBRC 16418</strain>
    </source>
</reference>
<comment type="caution">
    <text evidence="2">The sequence shown here is derived from an EMBL/GenBank/DDBJ whole genome shotgun (WGS) entry which is preliminary data.</text>
</comment>
<dbReference type="CDD" id="cd06587">
    <property type="entry name" value="VOC"/>
    <property type="match status" value="1"/>
</dbReference>
<dbReference type="PROSITE" id="PS51819">
    <property type="entry name" value="VOC"/>
    <property type="match status" value="1"/>
</dbReference>
<feature type="domain" description="VOC" evidence="1">
    <location>
        <begin position="5"/>
        <end position="123"/>
    </location>
</feature>
<proteinExistence type="predicted"/>
<dbReference type="SUPFAM" id="SSF54593">
    <property type="entry name" value="Glyoxalase/Bleomycin resistance protein/Dihydroxybiphenyl dioxygenase"/>
    <property type="match status" value="1"/>
</dbReference>
<dbReference type="InterPro" id="IPR029068">
    <property type="entry name" value="Glyas_Bleomycin-R_OHBP_Dase"/>
</dbReference>